<dbReference type="InterPro" id="IPR001138">
    <property type="entry name" value="Zn2Cys6_DnaBD"/>
</dbReference>
<accession>A0A0C4EGD4</accession>
<gene>
    <name evidence="4" type="ORF">MAPG_11870</name>
</gene>
<dbReference type="PROSITE" id="PS00463">
    <property type="entry name" value="ZN2_CY6_FUNGAL_1"/>
    <property type="match status" value="1"/>
</dbReference>
<feature type="compositionally biased region" description="Low complexity" evidence="2">
    <location>
        <begin position="397"/>
        <end position="413"/>
    </location>
</feature>
<feature type="region of interest" description="Disordered" evidence="2">
    <location>
        <begin position="59"/>
        <end position="124"/>
    </location>
</feature>
<dbReference type="PROSITE" id="PS50048">
    <property type="entry name" value="ZN2_CY6_FUNGAL_2"/>
    <property type="match status" value="1"/>
</dbReference>
<evidence type="ECO:0000313" key="4">
    <source>
        <dbReference type="EMBL" id="KLU92921.1"/>
    </source>
</evidence>
<evidence type="ECO:0000256" key="2">
    <source>
        <dbReference type="SAM" id="MobiDB-lite"/>
    </source>
</evidence>
<reference evidence="4" key="3">
    <citation type="submission" date="2011-03" db="EMBL/GenBank/DDBJ databases">
        <title>Annotation of Magnaporthe poae ATCC 64411.</title>
        <authorList>
            <person name="Ma L.-J."/>
            <person name="Dead R."/>
            <person name="Young S.K."/>
            <person name="Zeng Q."/>
            <person name="Gargeya S."/>
            <person name="Fitzgerald M."/>
            <person name="Haas B."/>
            <person name="Abouelleil A."/>
            <person name="Alvarado L."/>
            <person name="Arachchi H.M."/>
            <person name="Berlin A."/>
            <person name="Brown A."/>
            <person name="Chapman S.B."/>
            <person name="Chen Z."/>
            <person name="Dunbar C."/>
            <person name="Freedman E."/>
            <person name="Gearin G."/>
            <person name="Gellesch M."/>
            <person name="Goldberg J."/>
            <person name="Griggs A."/>
            <person name="Gujja S."/>
            <person name="Heiman D."/>
            <person name="Howarth C."/>
            <person name="Larson L."/>
            <person name="Lui A."/>
            <person name="MacDonald P.J.P."/>
            <person name="Mehta T."/>
            <person name="Montmayeur A."/>
            <person name="Murphy C."/>
            <person name="Neiman D."/>
            <person name="Pearson M."/>
            <person name="Priest M."/>
            <person name="Roberts A."/>
            <person name="Saif S."/>
            <person name="Shea T."/>
            <person name="Shenoy N."/>
            <person name="Sisk P."/>
            <person name="Stolte C."/>
            <person name="Sykes S."/>
            <person name="Yandava C."/>
            <person name="Wortman J."/>
            <person name="Nusbaum C."/>
            <person name="Birren B."/>
        </authorList>
    </citation>
    <scope>NUCLEOTIDE SEQUENCE</scope>
    <source>
        <strain evidence="4">ATCC 64411</strain>
    </source>
</reference>
<dbReference type="AlphaFoldDB" id="A0A0C4EGD4"/>
<dbReference type="GO" id="GO:0000981">
    <property type="term" value="F:DNA-binding transcription factor activity, RNA polymerase II-specific"/>
    <property type="evidence" value="ECO:0007669"/>
    <property type="project" value="InterPro"/>
</dbReference>
<dbReference type="Proteomes" id="UP000011715">
    <property type="component" value="Unassembled WGS sequence"/>
</dbReference>
<keyword evidence="6" id="KW-1185">Reference proteome</keyword>
<feature type="compositionally biased region" description="Low complexity" evidence="2">
    <location>
        <begin position="84"/>
        <end position="95"/>
    </location>
</feature>
<dbReference type="OrthoDB" id="4222821at2759"/>
<dbReference type="InterPro" id="IPR036864">
    <property type="entry name" value="Zn2-C6_fun-type_DNA-bd_sf"/>
</dbReference>
<dbReference type="GO" id="GO:0008270">
    <property type="term" value="F:zinc ion binding"/>
    <property type="evidence" value="ECO:0007669"/>
    <property type="project" value="InterPro"/>
</dbReference>
<reference evidence="6" key="1">
    <citation type="submission" date="2010-05" db="EMBL/GenBank/DDBJ databases">
        <title>The genome sequence of Magnaporthe poae strain ATCC 64411.</title>
        <authorList>
            <person name="Ma L.-J."/>
            <person name="Dead R."/>
            <person name="Young S."/>
            <person name="Zeng Q."/>
            <person name="Koehrsen M."/>
            <person name="Alvarado L."/>
            <person name="Berlin A."/>
            <person name="Chapman S.B."/>
            <person name="Chen Z."/>
            <person name="Freedman E."/>
            <person name="Gellesch M."/>
            <person name="Goldberg J."/>
            <person name="Griggs A."/>
            <person name="Gujja S."/>
            <person name="Heilman E.R."/>
            <person name="Heiman D."/>
            <person name="Hepburn T."/>
            <person name="Howarth C."/>
            <person name="Jen D."/>
            <person name="Larson L."/>
            <person name="Mehta T."/>
            <person name="Neiman D."/>
            <person name="Pearson M."/>
            <person name="Roberts A."/>
            <person name="Saif S."/>
            <person name="Shea T."/>
            <person name="Shenoy N."/>
            <person name="Sisk P."/>
            <person name="Stolte C."/>
            <person name="Sykes S."/>
            <person name="Walk T."/>
            <person name="White J."/>
            <person name="Yandava C."/>
            <person name="Haas B."/>
            <person name="Nusbaum C."/>
            <person name="Birren B."/>
        </authorList>
    </citation>
    <scope>NUCLEOTIDE SEQUENCE [LARGE SCALE GENOMIC DNA]</scope>
    <source>
        <strain evidence="6">ATCC 64411 / 73-15</strain>
    </source>
</reference>
<evidence type="ECO:0000313" key="6">
    <source>
        <dbReference type="Proteomes" id="UP000011715"/>
    </source>
</evidence>
<evidence type="ECO:0000313" key="5">
    <source>
        <dbReference type="EnsemblFungi" id="MAPG_11870T0"/>
    </source>
</evidence>
<reference evidence="4" key="2">
    <citation type="submission" date="2010-05" db="EMBL/GenBank/DDBJ databases">
        <title>The Genome Sequence of Magnaporthe poae strain ATCC 64411.</title>
        <authorList>
            <consortium name="The Broad Institute Genome Sequencing Platform"/>
            <consortium name="Broad Institute Genome Sequencing Center for Infectious Disease"/>
            <person name="Ma L.-J."/>
            <person name="Dead R."/>
            <person name="Young S."/>
            <person name="Zeng Q."/>
            <person name="Koehrsen M."/>
            <person name="Alvarado L."/>
            <person name="Berlin A."/>
            <person name="Chapman S.B."/>
            <person name="Chen Z."/>
            <person name="Freedman E."/>
            <person name="Gellesch M."/>
            <person name="Goldberg J."/>
            <person name="Griggs A."/>
            <person name="Gujja S."/>
            <person name="Heilman E.R."/>
            <person name="Heiman D."/>
            <person name="Hepburn T."/>
            <person name="Howarth C."/>
            <person name="Jen D."/>
            <person name="Larson L."/>
            <person name="Mehta T."/>
            <person name="Neiman D."/>
            <person name="Pearson M."/>
            <person name="Roberts A."/>
            <person name="Saif S."/>
            <person name="Shea T."/>
            <person name="Shenoy N."/>
            <person name="Sisk P."/>
            <person name="Stolte C."/>
            <person name="Sykes S."/>
            <person name="Walk T."/>
            <person name="White J."/>
            <person name="Yandava C."/>
            <person name="Haas B."/>
            <person name="Nusbaum C."/>
            <person name="Birren B."/>
        </authorList>
    </citation>
    <scope>NUCLEOTIDE SEQUENCE</scope>
    <source>
        <strain evidence="4">ATCC 64411</strain>
    </source>
</reference>
<proteinExistence type="predicted"/>
<dbReference type="SUPFAM" id="SSF57701">
    <property type="entry name" value="Zn2/Cys6 DNA-binding domain"/>
    <property type="match status" value="1"/>
</dbReference>
<sequence>MLRKHGQLQAPPETRIDWPWRRSACDRCRSQKLKCVRAKEDDTSRPCMRCLRIRHPCFTSSAKPPGRNSRRLPPAPESTTSLVDAGSDAAGSDAARPANSSTGPKATRRRASEDVSLASSQNSPMSMGWAYMQDEDQNEDAGVFDDGGILMLTPFEENQPIGFEFLMDKNPAGFESVASVPLDGHTSPASHSRLCSGPQDLSRLHFIPASPPPGFEFLREPDDGHEGAVGMVGGDQIPMASQTSNPPIQCVPGALLARLLESLSVQLVRLNAEPWDLGVLSVTVSTTDSGEVDVTSAKALTNEAPAFNPLLSILASTGKFLDICKLFTASESNGGADEASLATTATAGSESHSGPKRRFCSMHETDQGRATQGTATRAGRMSVPSSFDFPFCLPGSTQIPSSSSSPKGTKSSPYFPSSLGTPNGQTIITAAQLLTMVTCYLQVVTIYNDIFSHLLFQLALPQPQPSPPTQHPATVGSIRTGTNALTSRQQHSYHTQQPLDTCSAPMVSSLVLAGYSMPLNSDLQMRLLVEVVEHQFEQIEQALGMPSQYCVSTSHRQQQIQQQHEDTRRGGLLAGPEAKTLLEAVMGLSVQIESGRGADADNNAGRDNSVGVVVSLRGNLAKAQRVRRGGG</sequence>
<keyword evidence="1" id="KW-0539">Nucleus</keyword>
<reference evidence="5" key="4">
    <citation type="journal article" date="2015" name="G3 (Bethesda)">
        <title>Genome sequences of three phytopathogenic species of the Magnaporthaceae family of fungi.</title>
        <authorList>
            <person name="Okagaki L.H."/>
            <person name="Nunes C.C."/>
            <person name="Sailsbery J."/>
            <person name="Clay B."/>
            <person name="Brown D."/>
            <person name="John T."/>
            <person name="Oh Y."/>
            <person name="Young N."/>
            <person name="Fitzgerald M."/>
            <person name="Haas B.J."/>
            <person name="Zeng Q."/>
            <person name="Young S."/>
            <person name="Adiconis X."/>
            <person name="Fan L."/>
            <person name="Levin J.Z."/>
            <person name="Mitchell T.K."/>
            <person name="Okubara P.A."/>
            <person name="Farman M.L."/>
            <person name="Kohn L.M."/>
            <person name="Birren B."/>
            <person name="Ma L.-J."/>
            <person name="Dean R.A."/>
        </authorList>
    </citation>
    <scope>NUCLEOTIDE SEQUENCE</scope>
    <source>
        <strain evidence="5">ATCC 64411 / 73-15</strain>
    </source>
</reference>
<protein>
    <recommendedName>
        <fullName evidence="3">Zn(2)-C6 fungal-type domain-containing protein</fullName>
    </recommendedName>
</protein>
<dbReference type="STRING" id="644358.A0A0C4EGD4"/>
<evidence type="ECO:0000256" key="1">
    <source>
        <dbReference type="ARBA" id="ARBA00023242"/>
    </source>
</evidence>
<dbReference type="EnsemblFungi" id="MAPG_11870T0">
    <property type="protein sequence ID" value="MAPG_11870T0"/>
    <property type="gene ID" value="MAPG_11870"/>
</dbReference>
<feature type="domain" description="Zn(2)-C6 fungal-type" evidence="3">
    <location>
        <begin position="24"/>
        <end position="57"/>
    </location>
</feature>
<evidence type="ECO:0000259" key="3">
    <source>
        <dbReference type="PROSITE" id="PS50048"/>
    </source>
</evidence>
<dbReference type="EMBL" id="GL877021">
    <property type="protein sequence ID" value="KLU92921.1"/>
    <property type="molecule type" value="Genomic_DNA"/>
</dbReference>
<dbReference type="eggNOG" id="ENOG502SX45">
    <property type="taxonomic scope" value="Eukaryota"/>
</dbReference>
<feature type="compositionally biased region" description="Polar residues" evidence="2">
    <location>
        <begin position="341"/>
        <end position="352"/>
    </location>
</feature>
<reference evidence="5" key="5">
    <citation type="submission" date="2015-06" db="UniProtKB">
        <authorList>
            <consortium name="EnsemblFungi"/>
        </authorList>
    </citation>
    <scope>IDENTIFICATION</scope>
    <source>
        <strain evidence="5">ATCC 64411</strain>
    </source>
</reference>
<dbReference type="CDD" id="cd00067">
    <property type="entry name" value="GAL4"/>
    <property type="match status" value="1"/>
</dbReference>
<feature type="region of interest" description="Disordered" evidence="2">
    <location>
        <begin position="333"/>
        <end position="381"/>
    </location>
</feature>
<dbReference type="VEuPathDB" id="FungiDB:MAPG_11870"/>
<name>A0A0C4EGD4_MAGP6</name>
<dbReference type="Gene3D" id="4.10.240.10">
    <property type="entry name" value="Zn(2)-C6 fungal-type DNA-binding domain"/>
    <property type="match status" value="1"/>
</dbReference>
<organism evidence="5 6">
    <name type="scientific">Magnaporthiopsis poae (strain ATCC 64411 / 73-15)</name>
    <name type="common">Kentucky bluegrass fungus</name>
    <name type="synonym">Magnaporthe poae</name>
    <dbReference type="NCBI Taxonomy" id="644358"/>
    <lineage>
        <taxon>Eukaryota</taxon>
        <taxon>Fungi</taxon>
        <taxon>Dikarya</taxon>
        <taxon>Ascomycota</taxon>
        <taxon>Pezizomycotina</taxon>
        <taxon>Sordariomycetes</taxon>
        <taxon>Sordariomycetidae</taxon>
        <taxon>Magnaporthales</taxon>
        <taxon>Magnaporthaceae</taxon>
        <taxon>Magnaporthiopsis</taxon>
    </lineage>
</organism>
<feature type="region of interest" description="Disordered" evidence="2">
    <location>
        <begin position="397"/>
        <end position="418"/>
    </location>
</feature>
<dbReference type="EMBL" id="ADBL01002952">
    <property type="status" value="NOT_ANNOTATED_CDS"/>
    <property type="molecule type" value="Genomic_DNA"/>
</dbReference>